<evidence type="ECO:0000256" key="6">
    <source>
        <dbReference type="PROSITE-ProRule" id="PRU10141"/>
    </source>
</evidence>
<dbReference type="InParanoid" id="A0A1X7V5I4"/>
<dbReference type="SMART" id="SM00133">
    <property type="entry name" value="S_TK_X"/>
    <property type="match status" value="1"/>
</dbReference>
<dbReference type="PANTHER" id="PTHR24353">
    <property type="entry name" value="CYCLIC NUCLEOTIDE-DEPENDENT PROTEIN KINASE"/>
    <property type="match status" value="1"/>
</dbReference>
<dbReference type="EnsemblMetazoa" id="Aqu2.1.35079_001">
    <property type="protein sequence ID" value="Aqu2.1.35079_001"/>
    <property type="gene ID" value="Aqu2.1.35079"/>
</dbReference>
<evidence type="ECO:0000256" key="2">
    <source>
        <dbReference type="ARBA" id="ARBA00022679"/>
    </source>
</evidence>
<proteinExistence type="inferred from homology"/>
<keyword evidence="2" id="KW-0808">Transferase</keyword>
<dbReference type="GO" id="GO:0005829">
    <property type="term" value="C:cytosol"/>
    <property type="evidence" value="ECO:0007669"/>
    <property type="project" value="TreeGrafter"/>
</dbReference>
<dbReference type="GO" id="GO:0009653">
    <property type="term" value="P:anatomical structure morphogenesis"/>
    <property type="evidence" value="ECO:0007669"/>
    <property type="project" value="UniProtKB-ARBA"/>
</dbReference>
<evidence type="ECO:0000313" key="11">
    <source>
        <dbReference type="Proteomes" id="UP000007879"/>
    </source>
</evidence>
<keyword evidence="4" id="KW-0418">Kinase</keyword>
<reference evidence="11" key="1">
    <citation type="journal article" date="2010" name="Nature">
        <title>The Amphimedon queenslandica genome and the evolution of animal complexity.</title>
        <authorList>
            <person name="Srivastava M."/>
            <person name="Simakov O."/>
            <person name="Chapman J."/>
            <person name="Fahey B."/>
            <person name="Gauthier M.E."/>
            <person name="Mitros T."/>
            <person name="Richards G.S."/>
            <person name="Conaco C."/>
            <person name="Dacre M."/>
            <person name="Hellsten U."/>
            <person name="Larroux C."/>
            <person name="Putnam N.H."/>
            <person name="Stanke M."/>
            <person name="Adamska M."/>
            <person name="Darling A."/>
            <person name="Degnan S.M."/>
            <person name="Oakley T.H."/>
            <person name="Plachetzki D.C."/>
            <person name="Zhai Y."/>
            <person name="Adamski M."/>
            <person name="Calcino A."/>
            <person name="Cummins S.F."/>
            <person name="Goodstein D.M."/>
            <person name="Harris C."/>
            <person name="Jackson D.J."/>
            <person name="Leys S.P."/>
            <person name="Shu S."/>
            <person name="Woodcroft B.J."/>
            <person name="Vervoort M."/>
            <person name="Kosik K.S."/>
            <person name="Manning G."/>
            <person name="Degnan B.M."/>
            <person name="Rokhsar D.S."/>
        </authorList>
    </citation>
    <scope>NUCLEOTIDE SEQUENCE [LARGE SCALE GENOMIC DNA]</scope>
</reference>
<dbReference type="eggNOG" id="KOG0616">
    <property type="taxonomic scope" value="Eukaryota"/>
</dbReference>
<dbReference type="KEGG" id="aqu:100641589"/>
<dbReference type="SUPFAM" id="SSF56112">
    <property type="entry name" value="Protein kinase-like (PK-like)"/>
    <property type="match status" value="1"/>
</dbReference>
<keyword evidence="1 7" id="KW-0723">Serine/threonine-protein kinase</keyword>
<dbReference type="Gene3D" id="1.10.510.10">
    <property type="entry name" value="Transferase(Phosphotransferase) domain 1"/>
    <property type="match status" value="1"/>
</dbReference>
<comment type="similarity">
    <text evidence="7">Belongs to the protein kinase superfamily.</text>
</comment>
<feature type="domain" description="AGC-kinase C-terminal" evidence="9">
    <location>
        <begin position="332"/>
        <end position="386"/>
    </location>
</feature>
<dbReference type="OrthoDB" id="63267at2759"/>
<dbReference type="Proteomes" id="UP000007879">
    <property type="component" value="Unassembled WGS sequence"/>
</dbReference>
<evidence type="ECO:0000256" key="7">
    <source>
        <dbReference type="RuleBase" id="RU000304"/>
    </source>
</evidence>
<dbReference type="CDD" id="cd05580">
    <property type="entry name" value="STKc_PKA_like"/>
    <property type="match status" value="1"/>
</dbReference>
<evidence type="ECO:0000256" key="4">
    <source>
        <dbReference type="ARBA" id="ARBA00022777"/>
    </source>
</evidence>
<dbReference type="PANTHER" id="PTHR24353:SF37">
    <property type="entry name" value="CAMP-DEPENDENT PROTEIN KINASE CATALYTIC SUBUNIT PRKX"/>
    <property type="match status" value="1"/>
</dbReference>
<accession>A0A1X7V5I4</accession>
<dbReference type="GO" id="GO:0005952">
    <property type="term" value="C:cAMP-dependent protein kinase complex"/>
    <property type="evidence" value="ECO:0007669"/>
    <property type="project" value="TreeGrafter"/>
</dbReference>
<dbReference type="Gene3D" id="3.30.200.20">
    <property type="entry name" value="Phosphorylase Kinase, domain 1"/>
    <property type="match status" value="1"/>
</dbReference>
<dbReference type="InterPro" id="IPR017441">
    <property type="entry name" value="Protein_kinase_ATP_BS"/>
</dbReference>
<dbReference type="Pfam" id="PF00069">
    <property type="entry name" value="Pkinase"/>
    <property type="match status" value="1"/>
</dbReference>
<dbReference type="FunFam" id="3.30.200.20:FF:000042">
    <property type="entry name" value="Aurora kinase A"/>
    <property type="match status" value="1"/>
</dbReference>
<organism evidence="10">
    <name type="scientific">Amphimedon queenslandica</name>
    <name type="common">Sponge</name>
    <dbReference type="NCBI Taxonomy" id="400682"/>
    <lineage>
        <taxon>Eukaryota</taxon>
        <taxon>Metazoa</taxon>
        <taxon>Porifera</taxon>
        <taxon>Demospongiae</taxon>
        <taxon>Heteroscleromorpha</taxon>
        <taxon>Haplosclerida</taxon>
        <taxon>Niphatidae</taxon>
        <taxon>Amphimedon</taxon>
    </lineage>
</organism>
<dbReference type="STRING" id="400682.A0A1X7V5I4"/>
<dbReference type="GO" id="GO:0005524">
    <property type="term" value="F:ATP binding"/>
    <property type="evidence" value="ECO:0007669"/>
    <property type="project" value="UniProtKB-UniRule"/>
</dbReference>
<feature type="domain" description="Protein kinase" evidence="8">
    <location>
        <begin position="76"/>
        <end position="331"/>
    </location>
</feature>
<dbReference type="AlphaFoldDB" id="A0A1X7V5I4"/>
<keyword evidence="5 6" id="KW-0067">ATP-binding</keyword>
<dbReference type="SMART" id="SM00220">
    <property type="entry name" value="S_TKc"/>
    <property type="match status" value="1"/>
</dbReference>
<sequence length="386" mass="44562">MACGGEMTDLTHEEEEEERMQHQTVLPAQTSTTTDSVAASELARHLGQVSLESSPILSGAGSREARYTRKFSLRELEIQQTIGTGTFGRVVLTREISSRQYYALKIMSIAEVIRLKQVEHVNNEKEILTSLQHPFIVNLAWTHHDNRFLYMLLEYVPGGELFTYLRTAQRFDNATSMFFASEIVLVMDYLHSQYIVYRDLKPENILIDSTGHIKLCDFGFAKRLADRRTYTLCGTPEYLAPEIIQGKGHGREVDWWALGILVYEMLVGYPPFFDEHPFRIYEKILEGKVDWPKVISSTAKDLIKKLLVKDVTRRLGSLKDGVDDVKQHKWFRGVDWDAVLMRKSLPLIIPRVSHPGDTRNFERYPEDGWYNILPLRDEDIAPFKDF</sequence>
<dbReference type="GO" id="GO:0004691">
    <property type="term" value="F:cAMP-dependent protein kinase activity"/>
    <property type="evidence" value="ECO:0007669"/>
    <property type="project" value="TreeGrafter"/>
</dbReference>
<feature type="binding site" evidence="6">
    <location>
        <position position="105"/>
    </location>
    <ligand>
        <name>ATP</name>
        <dbReference type="ChEBI" id="CHEBI:30616"/>
    </ligand>
</feature>
<protein>
    <recommendedName>
        <fullName evidence="12">Protein kinase domain-containing protein</fullName>
    </recommendedName>
</protein>
<dbReference type="EnsemblMetazoa" id="XM_011404877.2">
    <property type="protein sequence ID" value="XP_011403179.2"/>
    <property type="gene ID" value="LOC100641589"/>
</dbReference>
<dbReference type="FunFam" id="1.10.510.10:FF:000005">
    <property type="entry name" value="cAMP-dependent protein kinase catalytic subunit alpha"/>
    <property type="match status" value="1"/>
</dbReference>
<dbReference type="InterPro" id="IPR011009">
    <property type="entry name" value="Kinase-like_dom_sf"/>
</dbReference>
<dbReference type="PROSITE" id="PS00108">
    <property type="entry name" value="PROTEIN_KINASE_ST"/>
    <property type="match status" value="1"/>
</dbReference>
<dbReference type="PROSITE" id="PS00107">
    <property type="entry name" value="PROTEIN_KINASE_ATP"/>
    <property type="match status" value="1"/>
</dbReference>
<evidence type="ECO:0000256" key="3">
    <source>
        <dbReference type="ARBA" id="ARBA00022741"/>
    </source>
</evidence>
<evidence type="ECO:0008006" key="12">
    <source>
        <dbReference type="Google" id="ProtNLM"/>
    </source>
</evidence>
<name>A0A1X7V5I4_AMPQE</name>
<dbReference type="PROSITE" id="PS50011">
    <property type="entry name" value="PROTEIN_KINASE_DOM"/>
    <property type="match status" value="1"/>
</dbReference>
<gene>
    <name evidence="10" type="primary">100641589</name>
</gene>
<keyword evidence="11" id="KW-1185">Reference proteome</keyword>
<evidence type="ECO:0000256" key="5">
    <source>
        <dbReference type="ARBA" id="ARBA00022840"/>
    </source>
</evidence>
<evidence type="ECO:0000259" key="8">
    <source>
        <dbReference type="PROSITE" id="PS50011"/>
    </source>
</evidence>
<keyword evidence="3 6" id="KW-0547">Nucleotide-binding</keyword>
<reference evidence="10" key="2">
    <citation type="submission" date="2017-05" db="UniProtKB">
        <authorList>
            <consortium name="EnsemblMetazoa"/>
        </authorList>
    </citation>
    <scope>IDENTIFICATION</scope>
</reference>
<dbReference type="PROSITE" id="PS51285">
    <property type="entry name" value="AGC_KINASE_CTER"/>
    <property type="match status" value="1"/>
</dbReference>
<evidence type="ECO:0000259" key="9">
    <source>
        <dbReference type="PROSITE" id="PS51285"/>
    </source>
</evidence>
<evidence type="ECO:0000256" key="1">
    <source>
        <dbReference type="ARBA" id="ARBA00022527"/>
    </source>
</evidence>
<dbReference type="InterPro" id="IPR008271">
    <property type="entry name" value="Ser/Thr_kinase_AS"/>
</dbReference>
<dbReference type="InterPro" id="IPR000719">
    <property type="entry name" value="Prot_kinase_dom"/>
</dbReference>
<dbReference type="InterPro" id="IPR000961">
    <property type="entry name" value="AGC-kinase_C"/>
</dbReference>
<evidence type="ECO:0000313" key="10">
    <source>
        <dbReference type="EnsemblMetazoa" id="Aqu2.1.35079_001"/>
    </source>
</evidence>